<organism evidence="3 4">
    <name type="scientific">Microbacterium allomyrinae</name>
    <dbReference type="NCBI Taxonomy" id="2830666"/>
    <lineage>
        <taxon>Bacteria</taxon>
        <taxon>Bacillati</taxon>
        <taxon>Actinomycetota</taxon>
        <taxon>Actinomycetes</taxon>
        <taxon>Micrococcales</taxon>
        <taxon>Microbacteriaceae</taxon>
        <taxon>Microbacterium</taxon>
    </lineage>
</organism>
<evidence type="ECO:0000313" key="4">
    <source>
        <dbReference type="Proteomes" id="UP001139354"/>
    </source>
</evidence>
<dbReference type="InterPro" id="IPR003870">
    <property type="entry name" value="DUF222"/>
</dbReference>
<dbReference type="RefSeq" id="WP_229382737.1">
    <property type="nucleotide sequence ID" value="NZ_JAGTTN010000001.1"/>
</dbReference>
<protein>
    <submittedName>
        <fullName evidence="3">DUF222 domain-containing protein</fullName>
    </submittedName>
</protein>
<accession>A0A9X1LRV5</accession>
<dbReference type="InterPro" id="IPR003615">
    <property type="entry name" value="HNH_nuc"/>
</dbReference>
<reference evidence="3" key="1">
    <citation type="submission" date="2021-04" db="EMBL/GenBank/DDBJ databases">
        <title>Microbacterium tenobrionis sp. nov. and Microbacterium allomyrinae sp. nov., isolated from larvae of Tenobrio molitor and Allomyrina dichotoma, respectively.</title>
        <authorList>
            <person name="Lee S.D."/>
        </authorList>
    </citation>
    <scope>NUCLEOTIDE SEQUENCE</scope>
    <source>
        <strain evidence="3">BWT-G7</strain>
    </source>
</reference>
<dbReference type="GO" id="GO:0003676">
    <property type="term" value="F:nucleic acid binding"/>
    <property type="evidence" value="ECO:0007669"/>
    <property type="project" value="InterPro"/>
</dbReference>
<evidence type="ECO:0000259" key="2">
    <source>
        <dbReference type="SMART" id="SM00507"/>
    </source>
</evidence>
<gene>
    <name evidence="3" type="ORF">KEC57_01450</name>
</gene>
<dbReference type="EMBL" id="JAGTTN010000001">
    <property type="protein sequence ID" value="MCC2030844.1"/>
    <property type="molecule type" value="Genomic_DNA"/>
</dbReference>
<feature type="domain" description="HNH nuclease" evidence="2">
    <location>
        <begin position="329"/>
        <end position="381"/>
    </location>
</feature>
<dbReference type="GO" id="GO:0008270">
    <property type="term" value="F:zinc ion binding"/>
    <property type="evidence" value="ECO:0007669"/>
    <property type="project" value="InterPro"/>
</dbReference>
<evidence type="ECO:0000313" key="3">
    <source>
        <dbReference type="EMBL" id="MCC2030844.1"/>
    </source>
</evidence>
<dbReference type="GO" id="GO:0004519">
    <property type="term" value="F:endonuclease activity"/>
    <property type="evidence" value="ECO:0007669"/>
    <property type="project" value="InterPro"/>
</dbReference>
<comment type="caution">
    <text evidence="3">The sequence shown here is derived from an EMBL/GenBank/DDBJ whole genome shotgun (WGS) entry which is preliminary data.</text>
</comment>
<proteinExistence type="inferred from homology"/>
<dbReference type="SMART" id="SM00507">
    <property type="entry name" value="HNHc"/>
    <property type="match status" value="1"/>
</dbReference>
<dbReference type="Pfam" id="PF01844">
    <property type="entry name" value="HNH"/>
    <property type="match status" value="1"/>
</dbReference>
<dbReference type="InterPro" id="IPR002711">
    <property type="entry name" value="HNH"/>
</dbReference>
<evidence type="ECO:0000256" key="1">
    <source>
        <dbReference type="ARBA" id="ARBA00023450"/>
    </source>
</evidence>
<sequence>MSLDDHLDGLPAGPSLDGADGWFEVPDAMDFVLEAAAMLSVFAAYQFEHVDAMRRELLAEASGRGIGVREVIERGIRLELAAALRVTERAAGELITRAEALVHRFPRMLDALSRGRTTERHAEILVDAMMSVEPEFHDRIVEAAIELAEVESVGTFRRSLRKLIEAERTQTLLERHEVALDQRRVRVEFGDDAMAWLMVYLPAVEACAIQARATAMAKVIAAREGETRTLDQIRADVIADLLIEGEATAQSADVRGIRATVAVTVPALALLDDAVPGAEPATVEGMGPIPIARARELCGGADGWMRVLTHPETGMVLSVGRDQYRPPPGLRRLVKWRADRCMAPGCGMPASRCEIDHTIAWEVGGTTSLLNLAPICKGHHIVKHHGGWTVRQVDGSGGALEWTSPSGRRYRVEPERRVPVFRPAAARDAPF</sequence>
<dbReference type="Gene3D" id="1.10.30.50">
    <property type="match status" value="1"/>
</dbReference>
<name>A0A9X1LRV5_9MICO</name>
<keyword evidence="4" id="KW-1185">Reference proteome</keyword>
<dbReference type="AlphaFoldDB" id="A0A9X1LRV5"/>
<dbReference type="Pfam" id="PF02720">
    <property type="entry name" value="DUF222"/>
    <property type="match status" value="1"/>
</dbReference>
<dbReference type="CDD" id="cd00085">
    <property type="entry name" value="HNHc"/>
    <property type="match status" value="1"/>
</dbReference>
<dbReference type="Proteomes" id="UP001139354">
    <property type="component" value="Unassembled WGS sequence"/>
</dbReference>
<comment type="similarity">
    <text evidence="1">Belongs to the Rv1128c/1148c/1588c/1702c/1945/3466 family.</text>
</comment>